<comment type="similarity">
    <text evidence="2">Belongs to the FRG1 family.</text>
</comment>
<dbReference type="GeneID" id="18259537"/>
<dbReference type="Pfam" id="PF06229">
    <property type="entry name" value="FRG1"/>
    <property type="match status" value="1"/>
</dbReference>
<reference evidence="5 6" key="1">
    <citation type="journal article" date="2011" name="Cell">
        <title>Insight into structure and assembly of the nuclear pore complex by utilizing the genome of a eukaryotic thermophile.</title>
        <authorList>
            <person name="Amlacher S."/>
            <person name="Sarges P."/>
            <person name="Flemming D."/>
            <person name="van Noort V."/>
            <person name="Kunze R."/>
            <person name="Devos D.P."/>
            <person name="Arumugam M."/>
            <person name="Bork P."/>
            <person name="Hurt E."/>
        </authorList>
    </citation>
    <scope>NUCLEOTIDE SEQUENCE [LARGE SCALE GENOMIC DNA]</scope>
    <source>
        <strain evidence="6">DSM 1495 / CBS 144.50 / IMI 039719</strain>
    </source>
</reference>
<comment type="subcellular location">
    <subcellularLocation>
        <location evidence="1">Nucleus</location>
        <location evidence="1">Nucleolus</location>
    </subcellularLocation>
</comment>
<dbReference type="CDD" id="cd23339">
    <property type="entry name" value="beta-trefoil_FSCN_fungal_FRG1-like"/>
    <property type="match status" value="1"/>
</dbReference>
<dbReference type="GO" id="GO:0005730">
    <property type="term" value="C:nucleolus"/>
    <property type="evidence" value="ECO:0007669"/>
    <property type="project" value="UniProtKB-SubCell"/>
</dbReference>
<dbReference type="AlphaFoldDB" id="G0SBW1"/>
<dbReference type="GO" id="GO:0071013">
    <property type="term" value="C:catalytic step 2 spliceosome"/>
    <property type="evidence" value="ECO:0007669"/>
    <property type="project" value="TreeGrafter"/>
</dbReference>
<dbReference type="Gene3D" id="2.80.10.50">
    <property type="match status" value="1"/>
</dbReference>
<dbReference type="RefSeq" id="XP_006695832.1">
    <property type="nucleotide sequence ID" value="XM_006695769.1"/>
</dbReference>
<sequence length="265" mass="29780">MVKPLTFKGDKKPKKRKRAVNDDDTGREVKAAKPSADTVDVEPEADDSWVSADVPSDISGPVMLVLPTEPPSALACDANGKVFTIVIENIIDGNPSSAEPHDVRQVWVANKIPGTEHFRYLSCDKIGVLSATADAVSPLETWDIISTPSTPGTFQLQTQRDTFVTVRETPNSKKQQYEVRGDETDVTFHTTLRIRMQARFKPRVQKSKEEKALKERVISRRELEEAAGRKLTDEEVKMLRRARKEGDYHEKLLDIKVKSKHDKFG</sequence>
<dbReference type="GO" id="GO:0051015">
    <property type="term" value="F:actin filament binding"/>
    <property type="evidence" value="ECO:0007669"/>
    <property type="project" value="TreeGrafter"/>
</dbReference>
<dbReference type="OMA" id="ACDVNGK"/>
<name>G0SBW1_CHATD</name>
<dbReference type="Proteomes" id="UP000008066">
    <property type="component" value="Unassembled WGS sequence"/>
</dbReference>
<proteinExistence type="inferred from homology"/>
<dbReference type="SUPFAM" id="SSF50405">
    <property type="entry name" value="Actin-crosslinking proteins"/>
    <property type="match status" value="1"/>
</dbReference>
<dbReference type="InterPro" id="IPR008999">
    <property type="entry name" value="Actin-crosslinking"/>
</dbReference>
<feature type="region of interest" description="Disordered" evidence="4">
    <location>
        <begin position="1"/>
        <end position="47"/>
    </location>
</feature>
<protein>
    <submittedName>
        <fullName evidence="5">Uncharacterized protein</fullName>
    </submittedName>
</protein>
<dbReference type="eggNOG" id="KOG3962">
    <property type="taxonomic scope" value="Eukaryota"/>
</dbReference>
<accession>G0SBW1</accession>
<evidence type="ECO:0000256" key="4">
    <source>
        <dbReference type="SAM" id="MobiDB-lite"/>
    </source>
</evidence>
<gene>
    <name evidence="5" type="ORF">CTHT_0054990</name>
</gene>
<keyword evidence="6" id="KW-1185">Reference proteome</keyword>
<dbReference type="InterPro" id="IPR010414">
    <property type="entry name" value="FRG1"/>
</dbReference>
<evidence type="ECO:0000256" key="2">
    <source>
        <dbReference type="ARBA" id="ARBA00010878"/>
    </source>
</evidence>
<organism evidence="6">
    <name type="scientific">Chaetomium thermophilum (strain DSM 1495 / CBS 144.50 / IMI 039719)</name>
    <name type="common">Thermochaetoides thermophila</name>
    <dbReference type="NCBI Taxonomy" id="759272"/>
    <lineage>
        <taxon>Eukaryota</taxon>
        <taxon>Fungi</taxon>
        <taxon>Dikarya</taxon>
        <taxon>Ascomycota</taxon>
        <taxon>Pezizomycotina</taxon>
        <taxon>Sordariomycetes</taxon>
        <taxon>Sordariomycetidae</taxon>
        <taxon>Sordariales</taxon>
        <taxon>Chaetomiaceae</taxon>
        <taxon>Thermochaetoides</taxon>
    </lineage>
</organism>
<dbReference type="PANTHER" id="PTHR12928:SF0">
    <property type="entry name" value="FSHD REGION GENE 1"/>
    <property type="match status" value="1"/>
</dbReference>
<dbReference type="STRING" id="759272.G0SBW1"/>
<evidence type="ECO:0000313" key="6">
    <source>
        <dbReference type="Proteomes" id="UP000008066"/>
    </source>
</evidence>
<dbReference type="HOGENOM" id="CLU_062276_2_0_1"/>
<dbReference type="PANTHER" id="PTHR12928">
    <property type="entry name" value="FRG1 PROTEIN"/>
    <property type="match status" value="1"/>
</dbReference>
<evidence type="ECO:0000256" key="1">
    <source>
        <dbReference type="ARBA" id="ARBA00004604"/>
    </source>
</evidence>
<evidence type="ECO:0000256" key="3">
    <source>
        <dbReference type="ARBA" id="ARBA00023242"/>
    </source>
</evidence>
<dbReference type="KEGG" id="cthr:CTHT_0054990"/>
<dbReference type="OrthoDB" id="5539371at2759"/>
<evidence type="ECO:0000313" key="5">
    <source>
        <dbReference type="EMBL" id="EGS18887.1"/>
    </source>
</evidence>
<keyword evidence="3" id="KW-0539">Nucleus</keyword>
<feature type="compositionally biased region" description="Basic and acidic residues" evidence="4">
    <location>
        <begin position="19"/>
        <end position="31"/>
    </location>
</feature>
<dbReference type="EMBL" id="GL988045">
    <property type="protein sequence ID" value="EGS18887.1"/>
    <property type="molecule type" value="Genomic_DNA"/>
</dbReference>